<proteinExistence type="predicted"/>
<dbReference type="Proteomes" id="UP000265875">
    <property type="component" value="Unassembled WGS sequence"/>
</dbReference>
<evidence type="ECO:0000313" key="1">
    <source>
        <dbReference type="EMBL" id="RII78290.1"/>
    </source>
</evidence>
<dbReference type="EMBL" id="QWLL01000017">
    <property type="protein sequence ID" value="RII78290.1"/>
    <property type="molecule type" value="Genomic_DNA"/>
</dbReference>
<dbReference type="Gene3D" id="3.30.1460.10">
    <property type="match status" value="1"/>
</dbReference>
<sequence>MSEKIDHQTGAWRRSLKSVIYSPLSFSQNIHRELSSLVCDALTELGVSDQLLHDFDSHSTITIDMDEGPPINISLVDDRLFVWSFIPVGEDLLIDHAKSIMPIITTVVECVETGHLTLGKCSDGFELKALVNPRALVENKLNEILHGFHGALKIIDGCR</sequence>
<reference evidence="1 2" key="1">
    <citation type="submission" date="2018-08" db="EMBL/GenBank/DDBJ databases">
        <title>Draft genome sequence of the cyanotroph, Pseudomonas monteilii BCN3.</title>
        <authorList>
            <person name="Jones L.B."/>
            <person name="Kunz D.A."/>
        </authorList>
    </citation>
    <scope>NUCLEOTIDE SEQUENCE [LARGE SCALE GENOMIC DNA]</scope>
    <source>
        <strain evidence="1 2">BCN3</strain>
    </source>
</reference>
<dbReference type="SUPFAM" id="SSF69635">
    <property type="entry name" value="Type III secretory system chaperone-like"/>
    <property type="match status" value="1"/>
</dbReference>
<dbReference type="RefSeq" id="WP_119369406.1">
    <property type="nucleotide sequence ID" value="NZ_QWLL01000017.1"/>
</dbReference>
<evidence type="ECO:0000313" key="2">
    <source>
        <dbReference type="Proteomes" id="UP000265875"/>
    </source>
</evidence>
<organism evidence="1 2">
    <name type="scientific">Pseudomonas monteilii</name>
    <dbReference type="NCBI Taxonomy" id="76759"/>
    <lineage>
        <taxon>Bacteria</taxon>
        <taxon>Pseudomonadati</taxon>
        <taxon>Pseudomonadota</taxon>
        <taxon>Gammaproteobacteria</taxon>
        <taxon>Pseudomonadales</taxon>
        <taxon>Pseudomonadaceae</taxon>
        <taxon>Pseudomonas</taxon>
    </lineage>
</organism>
<dbReference type="Pfam" id="PF03519">
    <property type="entry name" value="Invas_SpaK"/>
    <property type="match status" value="1"/>
</dbReference>
<comment type="caution">
    <text evidence="1">The sequence shown here is derived from an EMBL/GenBank/DDBJ whole genome shotgun (WGS) entry which is preliminary data.</text>
</comment>
<dbReference type="InterPro" id="IPR003065">
    <property type="entry name" value="Invas_SpaK"/>
</dbReference>
<dbReference type="CDD" id="cd17035">
    <property type="entry name" value="T3SC_IB_Spa15-like"/>
    <property type="match status" value="1"/>
</dbReference>
<dbReference type="PRINTS" id="PR01305">
    <property type="entry name" value="SSPAKPROTEIN"/>
</dbReference>
<dbReference type="AlphaFoldDB" id="A0A399M924"/>
<protein>
    <submittedName>
        <fullName evidence="1">Uncharacterized protein</fullName>
    </submittedName>
</protein>
<name>A0A399M924_9PSED</name>
<gene>
    <name evidence="1" type="ORF">D0894_08645</name>
</gene>
<accession>A0A399M924</accession>